<gene>
    <name evidence="1" type="ORF">GALL_215450</name>
</gene>
<dbReference type="AlphaFoldDB" id="A0A1J5RX23"/>
<sequence length="87" mass="9779">MNQVRKNNYAIEAHAPSRAMWKEMADANSAKWSEQPEPTLNDLSIIRDCSHPGESLFGSRPLNLVSPHISILFLQRHFFASMATTPA</sequence>
<comment type="caution">
    <text evidence="1">The sequence shown here is derived from an EMBL/GenBank/DDBJ whole genome shotgun (WGS) entry which is preliminary data.</text>
</comment>
<accession>A0A1J5RX23</accession>
<organism evidence="1">
    <name type="scientific">mine drainage metagenome</name>
    <dbReference type="NCBI Taxonomy" id="410659"/>
    <lineage>
        <taxon>unclassified sequences</taxon>
        <taxon>metagenomes</taxon>
        <taxon>ecological metagenomes</taxon>
    </lineage>
</organism>
<name>A0A1J5RX23_9ZZZZ</name>
<dbReference type="EMBL" id="MLJW01000148">
    <property type="protein sequence ID" value="OIQ96503.1"/>
    <property type="molecule type" value="Genomic_DNA"/>
</dbReference>
<evidence type="ECO:0000313" key="1">
    <source>
        <dbReference type="EMBL" id="OIQ96503.1"/>
    </source>
</evidence>
<reference evidence="1" key="1">
    <citation type="submission" date="2016-10" db="EMBL/GenBank/DDBJ databases">
        <title>Sequence of Gallionella enrichment culture.</title>
        <authorList>
            <person name="Poehlein A."/>
            <person name="Muehling M."/>
            <person name="Daniel R."/>
        </authorList>
    </citation>
    <scope>NUCLEOTIDE SEQUENCE</scope>
</reference>
<proteinExistence type="predicted"/>
<protein>
    <submittedName>
        <fullName evidence="1">Uncharacterized protein</fullName>
    </submittedName>
</protein>